<proteinExistence type="predicted"/>
<evidence type="ECO:0000313" key="2">
    <source>
        <dbReference type="Proteomes" id="UP001174934"/>
    </source>
</evidence>
<name>A0AA39XHS4_9PEZI</name>
<gene>
    <name evidence="1" type="ORF">B0T17DRAFT_611287</name>
</gene>
<organism evidence="1 2">
    <name type="scientific">Bombardia bombarda</name>
    <dbReference type="NCBI Taxonomy" id="252184"/>
    <lineage>
        <taxon>Eukaryota</taxon>
        <taxon>Fungi</taxon>
        <taxon>Dikarya</taxon>
        <taxon>Ascomycota</taxon>
        <taxon>Pezizomycotina</taxon>
        <taxon>Sordariomycetes</taxon>
        <taxon>Sordariomycetidae</taxon>
        <taxon>Sordariales</taxon>
        <taxon>Lasiosphaeriaceae</taxon>
        <taxon>Bombardia</taxon>
    </lineage>
</organism>
<reference evidence="1" key="1">
    <citation type="submission" date="2023-06" db="EMBL/GenBank/DDBJ databases">
        <title>Genome-scale phylogeny and comparative genomics of the fungal order Sordariales.</title>
        <authorList>
            <consortium name="Lawrence Berkeley National Laboratory"/>
            <person name="Hensen N."/>
            <person name="Bonometti L."/>
            <person name="Westerberg I."/>
            <person name="Brannstrom I.O."/>
            <person name="Guillou S."/>
            <person name="Cros-Aarteil S."/>
            <person name="Calhoun S."/>
            <person name="Haridas S."/>
            <person name="Kuo A."/>
            <person name="Mondo S."/>
            <person name="Pangilinan J."/>
            <person name="Riley R."/>
            <person name="LaButti K."/>
            <person name="Andreopoulos B."/>
            <person name="Lipzen A."/>
            <person name="Chen C."/>
            <person name="Yanf M."/>
            <person name="Daum C."/>
            <person name="Ng V."/>
            <person name="Clum A."/>
            <person name="Steindorff A."/>
            <person name="Ohm R."/>
            <person name="Martin F."/>
            <person name="Silar P."/>
            <person name="Natvig D."/>
            <person name="Lalanne C."/>
            <person name="Gautier V."/>
            <person name="Ament-velasquez S.L."/>
            <person name="Kruys A."/>
            <person name="Hutchinson M.I."/>
            <person name="Powell A.J."/>
            <person name="Barry K."/>
            <person name="Miller A.N."/>
            <person name="Grigoriev I.V."/>
            <person name="Debuchy R."/>
            <person name="Gladieux P."/>
            <person name="Thoren M.H."/>
            <person name="Johannesson H."/>
        </authorList>
    </citation>
    <scope>NUCLEOTIDE SEQUENCE</scope>
    <source>
        <strain evidence="1">SMH3391-2</strain>
    </source>
</reference>
<evidence type="ECO:0000313" key="1">
    <source>
        <dbReference type="EMBL" id="KAK0634243.1"/>
    </source>
</evidence>
<dbReference type="AlphaFoldDB" id="A0AA39XHS4"/>
<comment type="caution">
    <text evidence="1">The sequence shown here is derived from an EMBL/GenBank/DDBJ whole genome shotgun (WGS) entry which is preliminary data.</text>
</comment>
<sequence>MLISSCFARPTELSSDKCAVPSWAVSSVNVTYSSDTYTPGTTSFKITNSLTHQAESLSCALEFNTLCQVAGTPLDDTLRIVFWINMDYAFVTFNKTWTCRDTIPFEPELTSFVIGNADLHLLCPEVVEDNMACTGPIEENVVANGEIVTPIPEPPVVDDEGSEDEV</sequence>
<accession>A0AA39XHS4</accession>
<keyword evidence="2" id="KW-1185">Reference proteome</keyword>
<protein>
    <submittedName>
        <fullName evidence="1">Uncharacterized protein</fullName>
    </submittedName>
</protein>
<dbReference type="EMBL" id="JAULSR010000001">
    <property type="protein sequence ID" value="KAK0634243.1"/>
    <property type="molecule type" value="Genomic_DNA"/>
</dbReference>
<dbReference type="Proteomes" id="UP001174934">
    <property type="component" value="Unassembled WGS sequence"/>
</dbReference>